<evidence type="ECO:0000313" key="2">
    <source>
        <dbReference type="Proteomes" id="UP000007523"/>
    </source>
</evidence>
<reference evidence="1 2" key="1">
    <citation type="journal article" date="2012" name="J. Bacteriol.">
        <title>Complete Genome Sequence of Paenibacillus mucilaginosus 3016, a Bacterium Functional as Microbial Fertilizer.</title>
        <authorList>
            <person name="Ma M."/>
            <person name="Wang Z."/>
            <person name="Li L."/>
            <person name="Jiang X."/>
            <person name="Guan D."/>
            <person name="Cao F."/>
            <person name="Chen H."/>
            <person name="Wang X."/>
            <person name="Shen D."/>
            <person name="Du B."/>
            <person name="Li J."/>
        </authorList>
    </citation>
    <scope>NUCLEOTIDE SEQUENCE [LARGE SCALE GENOMIC DNA]</scope>
    <source>
        <strain evidence="1 2">3016</strain>
    </source>
</reference>
<dbReference type="Pfam" id="PF07722">
    <property type="entry name" value="Peptidase_C26"/>
    <property type="match status" value="1"/>
</dbReference>
<dbReference type="GO" id="GO:0005829">
    <property type="term" value="C:cytosol"/>
    <property type="evidence" value="ECO:0007669"/>
    <property type="project" value="TreeGrafter"/>
</dbReference>
<dbReference type="InterPro" id="IPR011697">
    <property type="entry name" value="Peptidase_C26"/>
</dbReference>
<accession>H6NP39</accession>
<dbReference type="Gene3D" id="3.40.50.880">
    <property type="match status" value="1"/>
</dbReference>
<organism evidence="1 2">
    <name type="scientific">Paenibacillus mucilaginosus 3016</name>
    <dbReference type="NCBI Taxonomy" id="1116391"/>
    <lineage>
        <taxon>Bacteria</taxon>
        <taxon>Bacillati</taxon>
        <taxon>Bacillota</taxon>
        <taxon>Bacilli</taxon>
        <taxon>Bacillales</taxon>
        <taxon>Paenibacillaceae</taxon>
        <taxon>Paenibacillus</taxon>
    </lineage>
</organism>
<dbReference type="KEGG" id="pmq:PM3016_4343"/>
<dbReference type="EMBL" id="CP003235">
    <property type="protein sequence ID" value="AFC31113.1"/>
    <property type="molecule type" value="Genomic_DNA"/>
</dbReference>
<dbReference type="SUPFAM" id="SSF52317">
    <property type="entry name" value="Class I glutamine amidotransferase-like"/>
    <property type="match status" value="1"/>
</dbReference>
<dbReference type="GO" id="GO:0006598">
    <property type="term" value="P:polyamine catabolic process"/>
    <property type="evidence" value="ECO:0007669"/>
    <property type="project" value="TreeGrafter"/>
</dbReference>
<keyword evidence="1" id="KW-0808">Transferase</keyword>
<dbReference type="RefSeq" id="WP_014370898.1">
    <property type="nucleotide sequence ID" value="NC_016935.1"/>
</dbReference>
<dbReference type="Proteomes" id="UP000007523">
    <property type="component" value="Chromosome"/>
</dbReference>
<keyword evidence="2" id="KW-1185">Reference proteome</keyword>
<evidence type="ECO:0000313" key="1">
    <source>
        <dbReference type="EMBL" id="AFC31113.1"/>
    </source>
</evidence>
<proteinExistence type="predicted"/>
<dbReference type="CDD" id="cd01745">
    <property type="entry name" value="GATase1_2"/>
    <property type="match status" value="1"/>
</dbReference>
<keyword evidence="1" id="KW-0315">Glutamine amidotransferase</keyword>
<dbReference type="GO" id="GO:0016740">
    <property type="term" value="F:transferase activity"/>
    <property type="evidence" value="ECO:0007669"/>
    <property type="project" value="UniProtKB-KW"/>
</dbReference>
<dbReference type="GO" id="GO:0033969">
    <property type="term" value="F:gamma-glutamyl-gamma-aminobutyrate hydrolase activity"/>
    <property type="evidence" value="ECO:0007669"/>
    <property type="project" value="TreeGrafter"/>
</dbReference>
<dbReference type="FunFam" id="3.40.50.880:FF:000030">
    <property type="entry name" value="Gamma-glutamyl-gamma-aminobutyrate hydrolase PuuD"/>
    <property type="match status" value="1"/>
</dbReference>
<dbReference type="PANTHER" id="PTHR43235:SF1">
    <property type="entry name" value="GLUTAMINE AMIDOTRANSFERASE PB2B2.05-RELATED"/>
    <property type="match status" value="1"/>
</dbReference>
<dbReference type="PROSITE" id="PS51273">
    <property type="entry name" value="GATASE_TYPE_1"/>
    <property type="match status" value="1"/>
</dbReference>
<dbReference type="PANTHER" id="PTHR43235">
    <property type="entry name" value="GLUTAMINE AMIDOTRANSFERASE PB2B2.05-RELATED"/>
    <property type="match status" value="1"/>
</dbReference>
<gene>
    <name evidence="1" type="ORF">PM3016_4343</name>
</gene>
<protein>
    <submittedName>
        <fullName evidence="1">Glutamine amidotransferase</fullName>
    </submittedName>
</protein>
<name>H6NP39_9BACL</name>
<dbReference type="HOGENOM" id="CLU_030756_2_0_9"/>
<dbReference type="AlphaFoldDB" id="H6NP39"/>
<dbReference type="InterPro" id="IPR044668">
    <property type="entry name" value="PuuD-like"/>
</dbReference>
<dbReference type="STRING" id="1116391.PM3016_4343"/>
<dbReference type="InterPro" id="IPR029062">
    <property type="entry name" value="Class_I_gatase-like"/>
</dbReference>
<sequence>MKKPVIGITSTIVVRNEYSEGAYVHLDYHRSVEQAGGLPVVLPLTSPETFRELIDLCDGIIFSGGEDVDPSCYGAEPHPALGSLFPERDRIEIEAVRHALNSDKPLLAICRGIQVLNVALGGSLYQDLPSEYPGAAPHMQHGVARGKDTHAVYIAEHSRLWGIFRHNQIRVNSLHHQALRQVAPGLVITATSPDGVIEAVELPGHAFAVGVQWHPESMTGTDPLMRLLFKELVSKSLTGLRERNVS</sequence>